<dbReference type="EMBL" id="BGZK01000734">
    <property type="protein sequence ID" value="GBP58412.1"/>
    <property type="molecule type" value="Genomic_DNA"/>
</dbReference>
<proteinExistence type="predicted"/>
<organism evidence="1 2">
    <name type="scientific">Eumeta variegata</name>
    <name type="common">Bagworm moth</name>
    <name type="synonym">Eumeta japonica</name>
    <dbReference type="NCBI Taxonomy" id="151549"/>
    <lineage>
        <taxon>Eukaryota</taxon>
        <taxon>Metazoa</taxon>
        <taxon>Ecdysozoa</taxon>
        <taxon>Arthropoda</taxon>
        <taxon>Hexapoda</taxon>
        <taxon>Insecta</taxon>
        <taxon>Pterygota</taxon>
        <taxon>Neoptera</taxon>
        <taxon>Endopterygota</taxon>
        <taxon>Lepidoptera</taxon>
        <taxon>Glossata</taxon>
        <taxon>Ditrysia</taxon>
        <taxon>Tineoidea</taxon>
        <taxon>Psychidae</taxon>
        <taxon>Oiketicinae</taxon>
        <taxon>Eumeta</taxon>
    </lineage>
</organism>
<name>A0A4C1X694_EUMVA</name>
<gene>
    <name evidence="1" type="ORF">EVAR_39101_1</name>
</gene>
<dbReference type="AlphaFoldDB" id="A0A4C1X694"/>
<dbReference type="Proteomes" id="UP000299102">
    <property type="component" value="Unassembled WGS sequence"/>
</dbReference>
<reference evidence="1 2" key="1">
    <citation type="journal article" date="2019" name="Commun. Biol.">
        <title>The bagworm genome reveals a unique fibroin gene that provides high tensile strength.</title>
        <authorList>
            <person name="Kono N."/>
            <person name="Nakamura H."/>
            <person name="Ohtoshi R."/>
            <person name="Tomita M."/>
            <person name="Numata K."/>
            <person name="Arakawa K."/>
        </authorList>
    </citation>
    <scope>NUCLEOTIDE SEQUENCE [LARGE SCALE GENOMIC DNA]</scope>
</reference>
<dbReference type="OrthoDB" id="5915976at2759"/>
<sequence>MVVEKICVYLSLSDSGTFSTRKKGPARDVQAWDHVHIAHDNRPDFKAGQVTVKFIYDVDRNYMKIPRWSTPTLHLHHPDPATVRYPIPFPEAGNALMTPLRLRVSMGDDDHLLSNDSPIYLRFEYAIKNSNARFAVIRISDHQWRANCSS</sequence>
<protein>
    <submittedName>
        <fullName evidence="1">Uncharacterized protein</fullName>
    </submittedName>
</protein>
<keyword evidence="2" id="KW-1185">Reference proteome</keyword>
<evidence type="ECO:0000313" key="1">
    <source>
        <dbReference type="EMBL" id="GBP58412.1"/>
    </source>
</evidence>
<comment type="caution">
    <text evidence="1">The sequence shown here is derived from an EMBL/GenBank/DDBJ whole genome shotgun (WGS) entry which is preliminary data.</text>
</comment>
<evidence type="ECO:0000313" key="2">
    <source>
        <dbReference type="Proteomes" id="UP000299102"/>
    </source>
</evidence>
<accession>A0A4C1X694</accession>